<feature type="region of interest" description="Disordered" evidence="1">
    <location>
        <begin position="1"/>
        <end position="20"/>
    </location>
</feature>
<sequence length="91" mass="10202">MKRFIGEHLGQSTLPPESLDEYVSDTNPVRVVDVFVDELDLVNLGFDAITANTGRPLVAIDGSKFKAVNHRDRNFTSAKYSYYSTESQSFL</sequence>
<proteinExistence type="predicted"/>
<dbReference type="AlphaFoldDB" id="A0A5E7A557"/>
<evidence type="ECO:0000313" key="3">
    <source>
        <dbReference type="Proteomes" id="UP000381093"/>
    </source>
</evidence>
<reference evidence="2 3" key="1">
    <citation type="submission" date="2019-09" db="EMBL/GenBank/DDBJ databases">
        <authorList>
            <person name="Chandra G."/>
            <person name="Truman W A."/>
        </authorList>
    </citation>
    <scope>NUCLEOTIDE SEQUENCE [LARGE SCALE GENOMIC DNA]</scope>
    <source>
        <strain evidence="2">PS710</strain>
    </source>
</reference>
<name>A0A5E7A557_PSEFL</name>
<dbReference type="Proteomes" id="UP000381093">
    <property type="component" value="Unassembled WGS sequence"/>
</dbReference>
<protein>
    <recommendedName>
        <fullName evidence="4">Transposase</fullName>
    </recommendedName>
</protein>
<dbReference type="EMBL" id="CABVHW010000001">
    <property type="protein sequence ID" value="VVN73770.1"/>
    <property type="molecule type" value="Genomic_DNA"/>
</dbReference>
<evidence type="ECO:0000256" key="1">
    <source>
        <dbReference type="SAM" id="MobiDB-lite"/>
    </source>
</evidence>
<evidence type="ECO:0008006" key="4">
    <source>
        <dbReference type="Google" id="ProtNLM"/>
    </source>
</evidence>
<evidence type="ECO:0000313" key="2">
    <source>
        <dbReference type="EMBL" id="VVN73770.1"/>
    </source>
</evidence>
<accession>A0A5E7A557</accession>
<organism evidence="2 3">
    <name type="scientific">Pseudomonas fluorescens</name>
    <dbReference type="NCBI Taxonomy" id="294"/>
    <lineage>
        <taxon>Bacteria</taxon>
        <taxon>Pseudomonadati</taxon>
        <taxon>Pseudomonadota</taxon>
        <taxon>Gammaproteobacteria</taxon>
        <taxon>Pseudomonadales</taxon>
        <taxon>Pseudomonadaceae</taxon>
        <taxon>Pseudomonas</taxon>
    </lineage>
</organism>
<gene>
    <name evidence="2" type="ORF">PS710_00606</name>
</gene>